<keyword evidence="12 13" id="KW-0472">Membrane</keyword>
<comment type="caution">
    <text evidence="15">The sequence shown here is derived from an EMBL/GenBank/DDBJ whole genome shotgun (WGS) entry which is preliminary data.</text>
</comment>
<keyword evidence="8" id="KW-0547">Nucleotide-binding</keyword>
<comment type="catalytic activity">
    <reaction evidence="1">
        <text>ATP + protein L-histidine = ADP + protein N-phospho-L-histidine.</text>
        <dbReference type="EC" id="2.7.13.3"/>
    </reaction>
</comment>
<reference evidence="16" key="1">
    <citation type="submission" date="2017-10" db="EMBL/GenBank/DDBJ databases">
        <authorList>
            <person name="Toshchakov S.V."/>
            <person name="Goeva M.A."/>
        </authorList>
    </citation>
    <scope>NUCLEOTIDE SEQUENCE [LARGE SCALE GENOMIC DNA]</scope>
    <source>
        <strain evidence="16">JR1/69-1-13</strain>
    </source>
</reference>
<dbReference type="InterPro" id="IPR005467">
    <property type="entry name" value="His_kinase_dom"/>
</dbReference>
<dbReference type="Proteomes" id="UP000245048">
    <property type="component" value="Unassembled WGS sequence"/>
</dbReference>
<comment type="subcellular location">
    <subcellularLocation>
        <location evidence="2">Cell membrane</location>
        <topology evidence="2">Multi-pass membrane protein</topology>
    </subcellularLocation>
</comment>
<evidence type="ECO:0000256" key="3">
    <source>
        <dbReference type="ARBA" id="ARBA00012438"/>
    </source>
</evidence>
<dbReference type="PROSITE" id="PS50109">
    <property type="entry name" value="HIS_KIN"/>
    <property type="match status" value="1"/>
</dbReference>
<dbReference type="SMART" id="SM00387">
    <property type="entry name" value="HATPase_c"/>
    <property type="match status" value="1"/>
</dbReference>
<keyword evidence="7 13" id="KW-0812">Transmembrane</keyword>
<proteinExistence type="predicted"/>
<dbReference type="OrthoDB" id="9767435at2"/>
<evidence type="ECO:0000256" key="10">
    <source>
        <dbReference type="ARBA" id="ARBA00022840"/>
    </source>
</evidence>
<evidence type="ECO:0000256" key="8">
    <source>
        <dbReference type="ARBA" id="ARBA00022741"/>
    </source>
</evidence>
<dbReference type="InterPro" id="IPR036890">
    <property type="entry name" value="HATPase_C_sf"/>
</dbReference>
<protein>
    <recommendedName>
        <fullName evidence="3">histidine kinase</fullName>
        <ecNumber evidence="3">2.7.13.3</ecNumber>
    </recommendedName>
</protein>
<dbReference type="InterPro" id="IPR004358">
    <property type="entry name" value="Sig_transdc_His_kin-like_C"/>
</dbReference>
<evidence type="ECO:0000256" key="2">
    <source>
        <dbReference type="ARBA" id="ARBA00004651"/>
    </source>
</evidence>
<keyword evidence="10" id="KW-0067">ATP-binding</keyword>
<evidence type="ECO:0000256" key="11">
    <source>
        <dbReference type="ARBA" id="ARBA00022989"/>
    </source>
</evidence>
<keyword evidence="6" id="KW-0808">Transferase</keyword>
<dbReference type="InterPro" id="IPR003594">
    <property type="entry name" value="HATPase_dom"/>
</dbReference>
<evidence type="ECO:0000259" key="14">
    <source>
        <dbReference type="PROSITE" id="PS50109"/>
    </source>
</evidence>
<keyword evidence="11 13" id="KW-1133">Transmembrane helix</keyword>
<dbReference type="GO" id="GO:0005886">
    <property type="term" value="C:plasma membrane"/>
    <property type="evidence" value="ECO:0007669"/>
    <property type="project" value="UniProtKB-SubCell"/>
</dbReference>
<sequence length="579" mass="63244">MRLPAPPEGWALNRLLRGVRGRMLLLLMVASVPVVGIAGANAILSYESELATGRRTATILGDVAAARHGSTVESLRQTLMRLSEDRHVRTASREECGNFLRSLLALHDTRYSNFWVLDATGQPLCTALPYSGSENFSSRTYFREAVERRAFALGNFVRGPVSRRPVIVGAVPLMVDGEVRGVVAAGLLLDYFVHSEESSHERAARRLWLIDRDGAALPLTQAAAAELPSREVLKDITSEPDGSVTLETRAVSGAEFAYASARLETDLHLLVGLPIGEIRRAAHAVLLRRAVELAAFLFGCLVVIVLGADIAIARPLRALAERVRRWRPGAPFGGKALRGEPDEVRALEQAFTDAAAAISAREEELRAALRQRDLLMAEIHHRVKNNLQIVASLLNLQANRLRDPRAKAEFATARDRVQALATLHRHLYTNQTFEVIALRPFLEELGQQLFAALGERPGQRIKLVVEADELEIVTDQAVSLALLITETVTNAIKHGFPDARSGTITISVHAEGEEVTLKVQDDGLGMRLDDEEAGQGIGLTLIRGFAQHLGGEIEIRGAGGTELVLRFALRRREAETEAG</sequence>
<organism evidence="15 16">
    <name type="scientific">Teichococcus aestuarii</name>
    <dbReference type="NCBI Taxonomy" id="568898"/>
    <lineage>
        <taxon>Bacteria</taxon>
        <taxon>Pseudomonadati</taxon>
        <taxon>Pseudomonadota</taxon>
        <taxon>Alphaproteobacteria</taxon>
        <taxon>Acetobacterales</taxon>
        <taxon>Roseomonadaceae</taxon>
        <taxon>Roseomonas</taxon>
    </lineage>
</organism>
<dbReference type="InterPro" id="IPR033479">
    <property type="entry name" value="dCache_1"/>
</dbReference>
<dbReference type="SUPFAM" id="SSF55874">
    <property type="entry name" value="ATPase domain of HSP90 chaperone/DNA topoisomerase II/histidine kinase"/>
    <property type="match status" value="1"/>
</dbReference>
<keyword evidence="5" id="KW-0597">Phosphoprotein</keyword>
<dbReference type="Gene3D" id="3.30.450.20">
    <property type="entry name" value="PAS domain"/>
    <property type="match status" value="2"/>
</dbReference>
<evidence type="ECO:0000313" key="15">
    <source>
        <dbReference type="EMBL" id="PWC30012.1"/>
    </source>
</evidence>
<evidence type="ECO:0000256" key="12">
    <source>
        <dbReference type="ARBA" id="ARBA00023136"/>
    </source>
</evidence>
<name>A0A2U1V7Y5_9PROT</name>
<feature type="transmembrane region" description="Helical" evidence="13">
    <location>
        <begin position="24"/>
        <end position="46"/>
    </location>
</feature>
<dbReference type="EC" id="2.7.13.3" evidence="3"/>
<dbReference type="GO" id="GO:0004673">
    <property type="term" value="F:protein histidine kinase activity"/>
    <property type="evidence" value="ECO:0007669"/>
    <property type="project" value="UniProtKB-EC"/>
</dbReference>
<dbReference type="Pfam" id="PF07568">
    <property type="entry name" value="HisKA_2"/>
    <property type="match status" value="1"/>
</dbReference>
<keyword evidence="9" id="KW-0418">Kinase</keyword>
<dbReference type="Pfam" id="PF02743">
    <property type="entry name" value="dCache_1"/>
    <property type="match status" value="1"/>
</dbReference>
<dbReference type="Pfam" id="PF02518">
    <property type="entry name" value="HATPase_c"/>
    <property type="match status" value="1"/>
</dbReference>
<dbReference type="CDD" id="cd12914">
    <property type="entry name" value="PDC1_DGC_like"/>
    <property type="match status" value="1"/>
</dbReference>
<evidence type="ECO:0000256" key="13">
    <source>
        <dbReference type="SAM" id="Phobius"/>
    </source>
</evidence>
<keyword evidence="4" id="KW-1003">Cell membrane</keyword>
<feature type="domain" description="Histidine kinase" evidence="14">
    <location>
        <begin position="378"/>
        <end position="571"/>
    </location>
</feature>
<evidence type="ECO:0000256" key="1">
    <source>
        <dbReference type="ARBA" id="ARBA00000085"/>
    </source>
</evidence>
<evidence type="ECO:0000256" key="4">
    <source>
        <dbReference type="ARBA" id="ARBA00022475"/>
    </source>
</evidence>
<evidence type="ECO:0000313" key="16">
    <source>
        <dbReference type="Proteomes" id="UP000245048"/>
    </source>
</evidence>
<evidence type="ECO:0000256" key="9">
    <source>
        <dbReference type="ARBA" id="ARBA00022777"/>
    </source>
</evidence>
<dbReference type="Gene3D" id="3.30.565.10">
    <property type="entry name" value="Histidine kinase-like ATPase, C-terminal domain"/>
    <property type="match status" value="1"/>
</dbReference>
<evidence type="ECO:0000256" key="5">
    <source>
        <dbReference type="ARBA" id="ARBA00022553"/>
    </source>
</evidence>
<accession>A0A2U1V7Y5</accession>
<dbReference type="AlphaFoldDB" id="A0A2U1V7Y5"/>
<dbReference type="InterPro" id="IPR011495">
    <property type="entry name" value="Sig_transdc_His_kin_sub2_dim/P"/>
</dbReference>
<dbReference type="GO" id="GO:0005524">
    <property type="term" value="F:ATP binding"/>
    <property type="evidence" value="ECO:0007669"/>
    <property type="project" value="UniProtKB-KW"/>
</dbReference>
<dbReference type="EMBL" id="PDOA01000002">
    <property type="protein sequence ID" value="PWC30012.1"/>
    <property type="molecule type" value="Genomic_DNA"/>
</dbReference>
<feature type="transmembrane region" description="Helical" evidence="13">
    <location>
        <begin position="293"/>
        <end position="316"/>
    </location>
</feature>
<dbReference type="PANTHER" id="PTHR41523:SF8">
    <property type="entry name" value="ETHYLENE RESPONSE SENSOR PROTEIN"/>
    <property type="match status" value="1"/>
</dbReference>
<evidence type="ECO:0000256" key="7">
    <source>
        <dbReference type="ARBA" id="ARBA00022692"/>
    </source>
</evidence>
<dbReference type="PANTHER" id="PTHR41523">
    <property type="entry name" value="TWO-COMPONENT SYSTEM SENSOR PROTEIN"/>
    <property type="match status" value="1"/>
</dbReference>
<dbReference type="PRINTS" id="PR00344">
    <property type="entry name" value="BCTRLSENSOR"/>
</dbReference>
<evidence type="ECO:0000256" key="6">
    <source>
        <dbReference type="ARBA" id="ARBA00022679"/>
    </source>
</evidence>
<keyword evidence="16" id="KW-1185">Reference proteome</keyword>
<gene>
    <name evidence="15" type="ORF">CR165_03865</name>
</gene>